<protein>
    <submittedName>
        <fullName evidence="2">ABC transporter permease subunit</fullName>
    </submittedName>
</protein>
<feature type="transmembrane region" description="Helical" evidence="1">
    <location>
        <begin position="107"/>
        <end position="129"/>
    </location>
</feature>
<keyword evidence="3" id="KW-1185">Reference proteome</keyword>
<evidence type="ECO:0000256" key="1">
    <source>
        <dbReference type="SAM" id="Phobius"/>
    </source>
</evidence>
<dbReference type="Proteomes" id="UP001596445">
    <property type="component" value="Unassembled WGS sequence"/>
</dbReference>
<dbReference type="RefSeq" id="WP_267162223.1">
    <property type="nucleotide sequence ID" value="NZ_CP112972.1"/>
</dbReference>
<feature type="transmembrane region" description="Helical" evidence="1">
    <location>
        <begin position="20"/>
        <end position="39"/>
    </location>
</feature>
<sequence length="276" mass="30330">MTWQAIARKDYAQSRDSKLLRYLLYFFVAVCLLGGYIYPITVEGDPTKGEFAGFMTGSITLLLPLLAILLSYNSIVGEREGGQLNILLSLPNNRREVVFGKLVGRGLWLFAGVVIGLVGAGALVVYPFGSVTAMSTLSYGSYILLTLAFGGIFYGIGLAVSTFTTSKRLATMTGFGSYFLFVLVWDGVRQGINIALRRLGVINGTPPDPLLFVYGIEPTMLYNRLVAAFFEEDMTGPYLSADAPWYLGEWVALALFAVWVVVPLTLGYWRFEVTDL</sequence>
<organism evidence="2 3">
    <name type="scientific">Halovenus salina</name>
    <dbReference type="NCBI Taxonomy" id="1510225"/>
    <lineage>
        <taxon>Archaea</taxon>
        <taxon>Methanobacteriati</taxon>
        <taxon>Methanobacteriota</taxon>
        <taxon>Stenosarchaea group</taxon>
        <taxon>Halobacteria</taxon>
        <taxon>Halobacteriales</taxon>
        <taxon>Haloarculaceae</taxon>
        <taxon>Halovenus</taxon>
    </lineage>
</organism>
<keyword evidence="1" id="KW-1133">Transmembrane helix</keyword>
<proteinExistence type="predicted"/>
<comment type="caution">
    <text evidence="2">The sequence shown here is derived from an EMBL/GenBank/DDBJ whole genome shotgun (WGS) entry which is preliminary data.</text>
</comment>
<dbReference type="Pfam" id="PF12679">
    <property type="entry name" value="ABC2_membrane_2"/>
    <property type="match status" value="1"/>
</dbReference>
<keyword evidence="1" id="KW-0472">Membrane</keyword>
<reference evidence="2 3" key="1">
    <citation type="journal article" date="2019" name="Int. J. Syst. Evol. Microbiol.">
        <title>The Global Catalogue of Microorganisms (GCM) 10K type strain sequencing project: providing services to taxonomists for standard genome sequencing and annotation.</title>
        <authorList>
            <consortium name="The Broad Institute Genomics Platform"/>
            <consortium name="The Broad Institute Genome Sequencing Center for Infectious Disease"/>
            <person name="Wu L."/>
            <person name="Ma J."/>
        </authorList>
    </citation>
    <scope>NUCLEOTIDE SEQUENCE [LARGE SCALE GENOMIC DNA]</scope>
    <source>
        <strain evidence="2 3">JCM 30072</strain>
    </source>
</reference>
<gene>
    <name evidence="2" type="ORF">ACFQQG_16275</name>
</gene>
<feature type="transmembrane region" description="Helical" evidence="1">
    <location>
        <begin position="169"/>
        <end position="188"/>
    </location>
</feature>
<feature type="transmembrane region" description="Helical" evidence="1">
    <location>
        <begin position="250"/>
        <end position="269"/>
    </location>
</feature>
<evidence type="ECO:0000313" key="2">
    <source>
        <dbReference type="EMBL" id="MFC7059445.1"/>
    </source>
</evidence>
<dbReference type="PANTHER" id="PTHR43471">
    <property type="entry name" value="ABC TRANSPORTER PERMEASE"/>
    <property type="match status" value="1"/>
</dbReference>
<dbReference type="GeneID" id="76631610"/>
<dbReference type="AlphaFoldDB" id="A0ABD5W7A3"/>
<evidence type="ECO:0000313" key="3">
    <source>
        <dbReference type="Proteomes" id="UP001596445"/>
    </source>
</evidence>
<feature type="transmembrane region" description="Helical" evidence="1">
    <location>
        <begin position="141"/>
        <end position="163"/>
    </location>
</feature>
<feature type="transmembrane region" description="Helical" evidence="1">
    <location>
        <begin position="51"/>
        <end position="72"/>
    </location>
</feature>
<accession>A0ABD5W7A3</accession>
<name>A0ABD5W7A3_9EURY</name>
<dbReference type="EMBL" id="JBHSZI010000001">
    <property type="protein sequence ID" value="MFC7059445.1"/>
    <property type="molecule type" value="Genomic_DNA"/>
</dbReference>
<dbReference type="PANTHER" id="PTHR43471:SF1">
    <property type="entry name" value="ABC TRANSPORTER PERMEASE PROTEIN NOSY-RELATED"/>
    <property type="match status" value="1"/>
</dbReference>
<dbReference type="GO" id="GO:0005886">
    <property type="term" value="C:plasma membrane"/>
    <property type="evidence" value="ECO:0007669"/>
    <property type="project" value="UniProtKB-SubCell"/>
</dbReference>
<keyword evidence="1" id="KW-0812">Transmembrane</keyword>